<feature type="domain" description="Nudix hydrolase" evidence="5">
    <location>
        <begin position="7"/>
        <end position="142"/>
    </location>
</feature>
<dbReference type="GO" id="GO:0016787">
    <property type="term" value="F:hydrolase activity"/>
    <property type="evidence" value="ECO:0007669"/>
    <property type="project" value="UniProtKB-KW"/>
</dbReference>
<dbReference type="KEGG" id="prv:G7070_10590"/>
<dbReference type="EMBL" id="CP049865">
    <property type="protein sequence ID" value="QIK72634.1"/>
    <property type="molecule type" value="Genomic_DNA"/>
</dbReference>
<dbReference type="PANTHER" id="PTHR43046">
    <property type="entry name" value="GDP-MANNOSE MANNOSYL HYDROLASE"/>
    <property type="match status" value="1"/>
</dbReference>
<keyword evidence="7" id="KW-1185">Reference proteome</keyword>
<dbReference type="RefSeq" id="WP_166233708.1">
    <property type="nucleotide sequence ID" value="NZ_CP049865.1"/>
</dbReference>
<accession>A0A6G7Y6W1</accession>
<dbReference type="CDD" id="cd02883">
    <property type="entry name" value="NUDIX_Hydrolase"/>
    <property type="match status" value="1"/>
</dbReference>
<gene>
    <name evidence="6" type="ORF">G7070_10590</name>
</gene>
<dbReference type="InterPro" id="IPR015797">
    <property type="entry name" value="NUDIX_hydrolase-like_dom_sf"/>
</dbReference>
<dbReference type="PANTHER" id="PTHR43046:SF16">
    <property type="entry name" value="ADP-RIBOSE PYROPHOSPHATASE YJHB-RELATED"/>
    <property type="match status" value="1"/>
</dbReference>
<evidence type="ECO:0000313" key="6">
    <source>
        <dbReference type="EMBL" id="QIK72634.1"/>
    </source>
</evidence>
<evidence type="ECO:0000256" key="2">
    <source>
        <dbReference type="ARBA" id="ARBA00005582"/>
    </source>
</evidence>
<proteinExistence type="inferred from homology"/>
<keyword evidence="3 4" id="KW-0378">Hydrolase</keyword>
<evidence type="ECO:0000313" key="7">
    <source>
        <dbReference type="Proteomes" id="UP000501058"/>
    </source>
</evidence>
<dbReference type="Gene3D" id="3.90.79.10">
    <property type="entry name" value="Nucleoside Triphosphate Pyrophosphohydrolase"/>
    <property type="match status" value="1"/>
</dbReference>
<evidence type="ECO:0000256" key="1">
    <source>
        <dbReference type="ARBA" id="ARBA00001946"/>
    </source>
</evidence>
<comment type="similarity">
    <text evidence="2 4">Belongs to the Nudix hydrolase family.</text>
</comment>
<dbReference type="PROSITE" id="PS51462">
    <property type="entry name" value="NUDIX"/>
    <property type="match status" value="1"/>
</dbReference>
<dbReference type="InterPro" id="IPR000086">
    <property type="entry name" value="NUDIX_hydrolase_dom"/>
</dbReference>
<comment type="cofactor">
    <cofactor evidence="1">
        <name>Mg(2+)</name>
        <dbReference type="ChEBI" id="CHEBI:18420"/>
    </cofactor>
</comment>
<dbReference type="InterPro" id="IPR020476">
    <property type="entry name" value="Nudix_hydrolase"/>
</dbReference>
<evidence type="ECO:0000256" key="3">
    <source>
        <dbReference type="ARBA" id="ARBA00022801"/>
    </source>
</evidence>
<organism evidence="6 7">
    <name type="scientific">Propioniciclava coleopterorum</name>
    <dbReference type="NCBI Taxonomy" id="2714937"/>
    <lineage>
        <taxon>Bacteria</taxon>
        <taxon>Bacillati</taxon>
        <taxon>Actinomycetota</taxon>
        <taxon>Actinomycetes</taxon>
        <taxon>Propionibacteriales</taxon>
        <taxon>Propionibacteriaceae</taxon>
        <taxon>Propioniciclava</taxon>
    </lineage>
</organism>
<dbReference type="Proteomes" id="UP000501058">
    <property type="component" value="Chromosome"/>
</dbReference>
<reference evidence="6 7" key="1">
    <citation type="submission" date="2020-03" db="EMBL/GenBank/DDBJ databases">
        <title>Propioniciclava sp. nov., isolated from Hydrophilus acuminatus.</title>
        <authorList>
            <person name="Hyun D.-W."/>
            <person name="Bae J.-W."/>
        </authorList>
    </citation>
    <scope>NUCLEOTIDE SEQUENCE [LARGE SCALE GENOMIC DNA]</scope>
    <source>
        <strain evidence="6 7">HDW11</strain>
    </source>
</reference>
<dbReference type="AlphaFoldDB" id="A0A6G7Y6W1"/>
<sequence>MDFTEYDTRVAGYAVIVDPADRVLLSWWNGEARPELAAWSLPGGGIEFAEAVEDGVVREVHEESGYHVELNGFLGTSTWIDTERPRPRKGVRLFYTARIVGGALGTTEVAGSTDRAEWLPRAEVDALPSVADVVTIGLDLLAARATPPA</sequence>
<dbReference type="PROSITE" id="PS00893">
    <property type="entry name" value="NUDIX_BOX"/>
    <property type="match status" value="1"/>
</dbReference>
<name>A0A6G7Y6W1_9ACTN</name>
<dbReference type="InterPro" id="IPR020084">
    <property type="entry name" value="NUDIX_hydrolase_CS"/>
</dbReference>
<evidence type="ECO:0000259" key="5">
    <source>
        <dbReference type="PROSITE" id="PS51462"/>
    </source>
</evidence>
<evidence type="ECO:0000256" key="4">
    <source>
        <dbReference type="RuleBase" id="RU003476"/>
    </source>
</evidence>
<protein>
    <submittedName>
        <fullName evidence="6">NUDIX domain-containing protein</fullName>
    </submittedName>
</protein>
<dbReference type="Pfam" id="PF00293">
    <property type="entry name" value="NUDIX"/>
    <property type="match status" value="1"/>
</dbReference>
<dbReference type="SUPFAM" id="SSF55811">
    <property type="entry name" value="Nudix"/>
    <property type="match status" value="1"/>
</dbReference>
<dbReference type="PRINTS" id="PR00502">
    <property type="entry name" value="NUDIXFAMILY"/>
</dbReference>